<dbReference type="Gene3D" id="2.60.40.60">
    <property type="entry name" value="Cadherins"/>
    <property type="match status" value="3"/>
</dbReference>
<dbReference type="GO" id="GO:0000902">
    <property type="term" value="P:cell morphogenesis"/>
    <property type="evidence" value="ECO:0007669"/>
    <property type="project" value="TreeGrafter"/>
</dbReference>
<reference evidence="11" key="1">
    <citation type="submission" date="2016-10" db="EMBL/GenBank/DDBJ databases">
        <authorList>
            <person name="Varghese N."/>
            <person name="Submissions S."/>
        </authorList>
    </citation>
    <scope>NUCLEOTIDE SEQUENCE [LARGE SCALE GENOMIC DNA]</scope>
    <source>
        <strain evidence="11">DSM 25030</strain>
    </source>
</reference>
<keyword evidence="3" id="KW-0732">Signal</keyword>
<evidence type="ECO:0000259" key="8">
    <source>
        <dbReference type="PROSITE" id="PS50093"/>
    </source>
</evidence>
<dbReference type="EMBL" id="FNMY01000001">
    <property type="protein sequence ID" value="SDW24915.1"/>
    <property type="molecule type" value="Genomic_DNA"/>
</dbReference>
<evidence type="ECO:0000256" key="6">
    <source>
        <dbReference type="ARBA" id="ARBA00022989"/>
    </source>
</evidence>
<dbReference type="InterPro" id="IPR013783">
    <property type="entry name" value="Ig-like_fold"/>
</dbReference>
<dbReference type="Pfam" id="PF00028">
    <property type="entry name" value="Cadherin"/>
    <property type="match status" value="1"/>
</dbReference>
<dbReference type="PANTHER" id="PTHR24027">
    <property type="entry name" value="CADHERIN-23"/>
    <property type="match status" value="1"/>
</dbReference>
<organism evidence="10 11">
    <name type="scientific">Flagellimonas zhangzhouensis</name>
    <dbReference type="NCBI Taxonomy" id="1073328"/>
    <lineage>
        <taxon>Bacteria</taxon>
        <taxon>Pseudomonadati</taxon>
        <taxon>Bacteroidota</taxon>
        <taxon>Flavobacteriia</taxon>
        <taxon>Flavobacteriales</taxon>
        <taxon>Flavobacteriaceae</taxon>
        <taxon>Flagellimonas</taxon>
    </lineage>
</organism>
<dbReference type="GO" id="GO:0016477">
    <property type="term" value="P:cell migration"/>
    <property type="evidence" value="ECO:0007669"/>
    <property type="project" value="TreeGrafter"/>
</dbReference>
<dbReference type="AlphaFoldDB" id="A0A1H2S039"/>
<dbReference type="GO" id="GO:0016342">
    <property type="term" value="C:catenin complex"/>
    <property type="evidence" value="ECO:0007669"/>
    <property type="project" value="TreeGrafter"/>
</dbReference>
<sequence>MKLNRIILGLFAFITLISCNEDDGSTGFPNQRPVIYEQTFNPPGLISDTDIIGLVKAFDANVGTKLAYSITQNSSDLFEIANVTGALKLKDGKNLDFNSEPSHKITVTVSDFELEASAQITINVNVAPQFEDETYEFEVDEDIAVDYVIGALTANDVHGDELEFSISKNDNELFEINETGELSLVDGKELNFTEQQEHSITVAVSDDIHTVEKEVVIKVVDVELGGPTVENTYFEVEEDILDTDLIGNLGAEDPDGDQIEYLIVQNDSDLFRITENGEIFLEEGMSLNYEESTAHEIQISVSDGKEVNLAMVQIVVLNVEDELFELPSSFITKWEVKGDGGTISIATNENYSYDYTIDWGDGTVEKRTDQDPSHTYDAPGVYTVAIAGDFPAIRMGKDGFDESLKKTLISIEQWGDIVWESMSKAFYGCLNLEYKATDLPNLTNVTNLSYMFADCPLIDGDLNDWNTENVTGMSYMFYNAIAFDGNIEDWNVRNVTHFGDMFNNATSFNQNISGWNTQSGVYFGRMFGLASSFDQDLGNWNMNTSQNMVDMISHSGMSPENYSNTLIGWANQNLPPNDILFVATNVQHCQQQNVGTAITTLENLGWTILDAGSVICP</sequence>
<comment type="subcellular location">
    <subcellularLocation>
        <location evidence="1">Membrane</location>
        <topology evidence="1">Single-pass membrane protein</topology>
    </subcellularLocation>
</comment>
<dbReference type="GO" id="GO:0045296">
    <property type="term" value="F:cadherin binding"/>
    <property type="evidence" value="ECO:0007669"/>
    <property type="project" value="TreeGrafter"/>
</dbReference>
<dbReference type="PROSITE" id="PS50268">
    <property type="entry name" value="CADHERIN_2"/>
    <property type="match status" value="3"/>
</dbReference>
<evidence type="ECO:0000256" key="7">
    <source>
        <dbReference type="ARBA" id="ARBA00023136"/>
    </source>
</evidence>
<dbReference type="RefSeq" id="WP_090295524.1">
    <property type="nucleotide sequence ID" value="NZ_FNKI01000002.1"/>
</dbReference>
<dbReference type="Pfam" id="PF03382">
    <property type="entry name" value="DUF285"/>
    <property type="match status" value="1"/>
</dbReference>
<dbReference type="SUPFAM" id="SSF49299">
    <property type="entry name" value="PKD domain"/>
    <property type="match status" value="1"/>
</dbReference>
<dbReference type="InterPro" id="IPR039808">
    <property type="entry name" value="Cadherin"/>
</dbReference>
<dbReference type="SUPFAM" id="SSF49313">
    <property type="entry name" value="Cadherin-like"/>
    <property type="match status" value="3"/>
</dbReference>
<dbReference type="GO" id="GO:0005509">
    <property type="term" value="F:calcium ion binding"/>
    <property type="evidence" value="ECO:0007669"/>
    <property type="project" value="InterPro"/>
</dbReference>
<dbReference type="NCBIfam" id="TIGR02167">
    <property type="entry name" value="Liste_lipo_26"/>
    <property type="match status" value="1"/>
</dbReference>
<dbReference type="GO" id="GO:0005912">
    <property type="term" value="C:adherens junction"/>
    <property type="evidence" value="ECO:0007669"/>
    <property type="project" value="TreeGrafter"/>
</dbReference>
<dbReference type="PROSITE" id="PS50093">
    <property type="entry name" value="PKD"/>
    <property type="match status" value="1"/>
</dbReference>
<dbReference type="GO" id="GO:0034332">
    <property type="term" value="P:adherens junction organization"/>
    <property type="evidence" value="ECO:0007669"/>
    <property type="project" value="TreeGrafter"/>
</dbReference>
<feature type="domain" description="PKD" evidence="8">
    <location>
        <begin position="355"/>
        <end position="386"/>
    </location>
</feature>
<evidence type="ECO:0000256" key="5">
    <source>
        <dbReference type="ARBA" id="ARBA00022837"/>
    </source>
</evidence>
<evidence type="ECO:0000256" key="1">
    <source>
        <dbReference type="ARBA" id="ARBA00004167"/>
    </source>
</evidence>
<proteinExistence type="predicted"/>
<dbReference type="Proteomes" id="UP000199592">
    <property type="component" value="Unassembled WGS sequence"/>
</dbReference>
<evidence type="ECO:0000313" key="11">
    <source>
        <dbReference type="Proteomes" id="UP000199592"/>
    </source>
</evidence>
<dbReference type="CDD" id="cd00146">
    <property type="entry name" value="PKD"/>
    <property type="match status" value="1"/>
</dbReference>
<evidence type="ECO:0000259" key="9">
    <source>
        <dbReference type="PROSITE" id="PS50268"/>
    </source>
</evidence>
<feature type="domain" description="Cadherin" evidence="9">
    <location>
        <begin position="228"/>
        <end position="329"/>
    </location>
</feature>
<dbReference type="GO" id="GO:0016339">
    <property type="term" value="P:calcium-dependent cell-cell adhesion via plasma membrane cell adhesion molecules"/>
    <property type="evidence" value="ECO:0007669"/>
    <property type="project" value="TreeGrafter"/>
</dbReference>
<dbReference type="InterPro" id="IPR035986">
    <property type="entry name" value="PKD_dom_sf"/>
</dbReference>
<dbReference type="GO" id="GO:0008013">
    <property type="term" value="F:beta-catenin binding"/>
    <property type="evidence" value="ECO:0007669"/>
    <property type="project" value="TreeGrafter"/>
</dbReference>
<dbReference type="InterPro" id="IPR015919">
    <property type="entry name" value="Cadherin-like_sf"/>
</dbReference>
<evidence type="ECO:0000256" key="4">
    <source>
        <dbReference type="ARBA" id="ARBA00022737"/>
    </source>
</evidence>
<feature type="domain" description="Cadherin" evidence="9">
    <location>
        <begin position="131"/>
        <end position="229"/>
    </location>
</feature>
<dbReference type="GO" id="GO:0044331">
    <property type="term" value="P:cell-cell adhesion mediated by cadherin"/>
    <property type="evidence" value="ECO:0007669"/>
    <property type="project" value="TreeGrafter"/>
</dbReference>
<dbReference type="InterPro" id="IPR011889">
    <property type="entry name" value="Liste_lipo_26"/>
</dbReference>
<feature type="domain" description="Cadherin" evidence="9">
    <location>
        <begin position="52"/>
        <end position="137"/>
    </location>
</feature>
<keyword evidence="7" id="KW-0472">Membrane</keyword>
<dbReference type="GO" id="GO:0007156">
    <property type="term" value="P:homophilic cell adhesion via plasma membrane adhesion molecules"/>
    <property type="evidence" value="ECO:0007669"/>
    <property type="project" value="InterPro"/>
</dbReference>
<dbReference type="OrthoDB" id="9813840at2"/>
<dbReference type="GO" id="GO:0007043">
    <property type="term" value="P:cell-cell junction assembly"/>
    <property type="evidence" value="ECO:0007669"/>
    <property type="project" value="TreeGrafter"/>
</dbReference>
<keyword evidence="4" id="KW-0677">Repeat</keyword>
<dbReference type="CDD" id="cd11304">
    <property type="entry name" value="Cadherin_repeat"/>
    <property type="match status" value="2"/>
</dbReference>
<keyword evidence="5" id="KW-0106">Calcium</keyword>
<name>A0A1H2S039_9FLAO</name>
<dbReference type="SMART" id="SM00112">
    <property type="entry name" value="CA"/>
    <property type="match status" value="3"/>
</dbReference>
<keyword evidence="6" id="KW-1133">Transmembrane helix</keyword>
<dbReference type="PANTHER" id="PTHR24027:SF422">
    <property type="entry name" value="CADHERIN DOMAIN-CONTAINING PROTEIN"/>
    <property type="match status" value="1"/>
</dbReference>
<dbReference type="InterPro" id="IPR005046">
    <property type="entry name" value="DUF285"/>
</dbReference>
<keyword evidence="11" id="KW-1185">Reference proteome</keyword>
<dbReference type="InterPro" id="IPR000601">
    <property type="entry name" value="PKD_dom"/>
</dbReference>
<evidence type="ECO:0000256" key="2">
    <source>
        <dbReference type="ARBA" id="ARBA00022692"/>
    </source>
</evidence>
<dbReference type="PROSITE" id="PS51257">
    <property type="entry name" value="PROKAR_LIPOPROTEIN"/>
    <property type="match status" value="1"/>
</dbReference>
<accession>A0A1H2S039</accession>
<evidence type="ECO:0000256" key="3">
    <source>
        <dbReference type="ARBA" id="ARBA00022729"/>
    </source>
</evidence>
<dbReference type="InterPro" id="IPR002126">
    <property type="entry name" value="Cadherin-like_dom"/>
</dbReference>
<gene>
    <name evidence="10" type="ORF">SAMN04487892_0864</name>
</gene>
<evidence type="ECO:0000313" key="10">
    <source>
        <dbReference type="EMBL" id="SDW24915.1"/>
    </source>
</evidence>
<dbReference type="STRING" id="1073328.SAMN05216294_2217"/>
<dbReference type="Gene3D" id="2.60.40.10">
    <property type="entry name" value="Immunoglobulins"/>
    <property type="match status" value="1"/>
</dbReference>
<keyword evidence="2" id="KW-0812">Transmembrane</keyword>
<protein>
    <submittedName>
        <fullName evidence="10">Surface protein</fullName>
    </submittedName>
</protein>